<evidence type="ECO:0000313" key="2">
    <source>
        <dbReference type="Proteomes" id="UP000003755"/>
    </source>
</evidence>
<comment type="caution">
    <text evidence="1">The sequence shown here is derived from an EMBL/GenBank/DDBJ whole genome shotgun (WGS) entry which is preliminary data.</text>
</comment>
<evidence type="ECO:0000313" key="1">
    <source>
        <dbReference type="EMBL" id="EEX22407.1"/>
    </source>
</evidence>
<reference evidence="1" key="1">
    <citation type="submission" date="2009-09" db="EMBL/GenBank/DDBJ databases">
        <authorList>
            <person name="Weinstock G."/>
            <person name="Sodergren E."/>
            <person name="Clifton S."/>
            <person name="Fulton L."/>
            <person name="Fulton B."/>
            <person name="Courtney L."/>
            <person name="Fronick C."/>
            <person name="Harrison M."/>
            <person name="Strong C."/>
            <person name="Farmer C."/>
            <person name="Delahaunty K."/>
            <person name="Markovic C."/>
            <person name="Hall O."/>
            <person name="Minx P."/>
            <person name="Tomlinson C."/>
            <person name="Mitreva M."/>
            <person name="Nelson J."/>
            <person name="Hou S."/>
            <person name="Wollam A."/>
            <person name="Pepin K.H."/>
            <person name="Johnson M."/>
            <person name="Bhonagiri V."/>
            <person name="Nash W.E."/>
            <person name="Warren W."/>
            <person name="Chinwalla A."/>
            <person name="Mardis E.R."/>
            <person name="Wilson R.K."/>
        </authorList>
    </citation>
    <scope>NUCLEOTIDE SEQUENCE [LARGE SCALE GENOMIC DNA]</scope>
    <source>
        <strain evidence="1">DSM 20583</strain>
    </source>
</reference>
<name>C9L5H5_BLAHA</name>
<protein>
    <submittedName>
        <fullName evidence="1">Uncharacterized protein</fullName>
    </submittedName>
</protein>
<sequence>MFFFLYYKPEGKIFQLLVMIKLKIFRVALRRSIVIIIEAIRRRQRILQIELFLLF</sequence>
<dbReference type="Proteomes" id="UP000003755">
    <property type="component" value="Unassembled WGS sequence"/>
</dbReference>
<dbReference type="AlphaFoldDB" id="C9L5H5"/>
<accession>C9L5H5</accession>
<organism evidence="1 2">
    <name type="scientific">Blautia hansenii DSM 20583</name>
    <dbReference type="NCBI Taxonomy" id="537007"/>
    <lineage>
        <taxon>Bacteria</taxon>
        <taxon>Bacillati</taxon>
        <taxon>Bacillota</taxon>
        <taxon>Clostridia</taxon>
        <taxon>Lachnospirales</taxon>
        <taxon>Lachnospiraceae</taxon>
        <taxon>Blautia</taxon>
    </lineage>
</organism>
<dbReference type="EMBL" id="ABYU02000011">
    <property type="protein sequence ID" value="EEX22407.1"/>
    <property type="molecule type" value="Genomic_DNA"/>
</dbReference>
<dbReference type="STRING" id="537007.BLAHAN_04632"/>
<gene>
    <name evidence="1" type="ORF">BLAHAN_04632</name>
</gene>
<keyword evidence="2" id="KW-1185">Reference proteome</keyword>
<proteinExistence type="predicted"/>
<dbReference type="HOGENOM" id="CLU_3022863_0_0_9"/>